<dbReference type="NCBIfam" id="TIGR00051">
    <property type="entry name" value="YbgC/FadM family acyl-CoA thioesterase"/>
    <property type="match status" value="1"/>
</dbReference>
<dbReference type="EMBL" id="AMRI01000025">
    <property type="protein sequence ID" value="EKE69246.1"/>
    <property type="molecule type" value="Genomic_DNA"/>
</dbReference>
<evidence type="ECO:0000313" key="6">
    <source>
        <dbReference type="Proteomes" id="UP000006755"/>
    </source>
</evidence>
<dbReference type="PATRIC" id="fig|745411.4.peg.3075"/>
<dbReference type="PANTHER" id="PTHR31793:SF37">
    <property type="entry name" value="ACYL-COA THIOESTER HYDROLASE YBGC"/>
    <property type="match status" value="1"/>
</dbReference>
<dbReference type="InterPro" id="IPR014166">
    <property type="entry name" value="Tol-Pal_acyl-CoA_thioesterase"/>
</dbReference>
<dbReference type="RefSeq" id="WP_008486014.1">
    <property type="nucleotide sequence ID" value="NZ_AMRI01000025.1"/>
</dbReference>
<dbReference type="OrthoDB" id="9808429at2"/>
<organism evidence="5 6">
    <name type="scientific">Gallaecimonas xiamenensis 3-C-1</name>
    <dbReference type="NCBI Taxonomy" id="745411"/>
    <lineage>
        <taxon>Bacteria</taxon>
        <taxon>Pseudomonadati</taxon>
        <taxon>Pseudomonadota</taxon>
        <taxon>Gammaproteobacteria</taxon>
        <taxon>Enterobacterales</taxon>
        <taxon>Gallaecimonadaceae</taxon>
        <taxon>Gallaecimonas</taxon>
    </lineage>
</organism>
<dbReference type="AlphaFoldDB" id="K2IGP4"/>
<dbReference type="PIRSF" id="PIRSF003230">
    <property type="entry name" value="YbgC"/>
    <property type="match status" value="1"/>
</dbReference>
<sequence>MQHQWPIRIYYEDTDAGGIVYHANYLKFFERARTEWLRALGIEQNGLLASGIAFVVRSVKMENYLPARFNELLQVNSQVTALKRASLTFHQQLLREGGQILCEAEVLVACVDLNKGKATAIPTEVLGVLKG</sequence>
<dbReference type="Gene3D" id="3.10.129.10">
    <property type="entry name" value="Hotdog Thioesterase"/>
    <property type="match status" value="1"/>
</dbReference>
<dbReference type="NCBIfam" id="TIGR02799">
    <property type="entry name" value="thio_ybgC"/>
    <property type="match status" value="1"/>
</dbReference>
<proteinExistence type="inferred from homology"/>
<keyword evidence="6" id="KW-1185">Reference proteome</keyword>
<comment type="caution">
    <text evidence="5">The sequence shown here is derived from an EMBL/GenBank/DDBJ whole genome shotgun (WGS) entry which is preliminary data.</text>
</comment>
<gene>
    <name evidence="5" type="ORF">B3C1_15627</name>
</gene>
<name>K2IGP4_9GAMM</name>
<protein>
    <recommendedName>
        <fullName evidence="4">Acyl-CoA thioester hydrolase YbgC</fullName>
    </recommendedName>
</protein>
<dbReference type="InterPro" id="IPR050563">
    <property type="entry name" value="4-hydroxybenzoyl-CoA_TE"/>
</dbReference>
<dbReference type="Proteomes" id="UP000006755">
    <property type="component" value="Unassembled WGS sequence"/>
</dbReference>
<accession>K2IGP4</accession>
<dbReference type="InterPro" id="IPR029069">
    <property type="entry name" value="HotDog_dom_sf"/>
</dbReference>
<evidence type="ECO:0000256" key="2">
    <source>
        <dbReference type="ARBA" id="ARBA00022801"/>
    </source>
</evidence>
<comment type="similarity">
    <text evidence="1">Belongs to the 4-hydroxybenzoyl-CoA thioesterase family.</text>
</comment>
<evidence type="ECO:0000256" key="3">
    <source>
        <dbReference type="ARBA" id="ARBA00054841"/>
    </source>
</evidence>
<dbReference type="eggNOG" id="COG0824">
    <property type="taxonomic scope" value="Bacteria"/>
</dbReference>
<dbReference type="Pfam" id="PF13279">
    <property type="entry name" value="4HBT_2"/>
    <property type="match status" value="1"/>
</dbReference>
<evidence type="ECO:0000313" key="5">
    <source>
        <dbReference type="EMBL" id="EKE69246.1"/>
    </source>
</evidence>
<dbReference type="GO" id="GO:0047617">
    <property type="term" value="F:fatty acyl-CoA hydrolase activity"/>
    <property type="evidence" value="ECO:0007669"/>
    <property type="project" value="TreeGrafter"/>
</dbReference>
<dbReference type="FunFam" id="3.10.129.10:FF:000004">
    <property type="entry name" value="Tol-pal system-associated acyl-CoA thioesterase"/>
    <property type="match status" value="1"/>
</dbReference>
<evidence type="ECO:0000256" key="1">
    <source>
        <dbReference type="ARBA" id="ARBA00005953"/>
    </source>
</evidence>
<dbReference type="InterPro" id="IPR008272">
    <property type="entry name" value="HB-CoA_thioesterase_AS"/>
</dbReference>
<evidence type="ECO:0000256" key="4">
    <source>
        <dbReference type="ARBA" id="ARBA00072727"/>
    </source>
</evidence>
<dbReference type="InterPro" id="IPR006684">
    <property type="entry name" value="YbgC/YbaW"/>
</dbReference>
<dbReference type="PANTHER" id="PTHR31793">
    <property type="entry name" value="4-HYDROXYBENZOYL-COA THIOESTERASE FAMILY MEMBER"/>
    <property type="match status" value="1"/>
</dbReference>
<dbReference type="SUPFAM" id="SSF54637">
    <property type="entry name" value="Thioesterase/thiol ester dehydrase-isomerase"/>
    <property type="match status" value="1"/>
</dbReference>
<comment type="function">
    <text evidence="3">Thioesterase that appears to be involved in phospholipid metabolism. Some specific acyl-ACPs could be physiological substrates. Displays acyl-CoA thioesterase activity on malonyl-CoA in vitro, catalyzing the hydrolysis of the thioester bond.</text>
</comment>
<dbReference type="STRING" id="745411.B3C1_15627"/>
<dbReference type="CDD" id="cd00586">
    <property type="entry name" value="4HBT"/>
    <property type="match status" value="1"/>
</dbReference>
<dbReference type="PROSITE" id="PS01328">
    <property type="entry name" value="4HBCOA_THIOESTERASE"/>
    <property type="match status" value="1"/>
</dbReference>
<keyword evidence="2" id="KW-0378">Hydrolase</keyword>
<reference evidence="5 6" key="1">
    <citation type="journal article" date="2012" name="J. Bacteriol.">
        <title>Genome Sequence of Gallaecimonas xiamenensis Type Strain 3-C-1.</title>
        <authorList>
            <person name="Lai Q."/>
            <person name="Wang L."/>
            <person name="Wang W."/>
            <person name="Shao Z."/>
        </authorList>
    </citation>
    <scope>NUCLEOTIDE SEQUENCE [LARGE SCALE GENOMIC DNA]</scope>
    <source>
        <strain evidence="5 6">3-C-1</strain>
    </source>
</reference>